<dbReference type="InterPro" id="IPR004045">
    <property type="entry name" value="Glutathione_S-Trfase_N"/>
</dbReference>
<dbReference type="GO" id="GO:0004364">
    <property type="term" value="F:glutathione transferase activity"/>
    <property type="evidence" value="ECO:0007669"/>
    <property type="project" value="UniProtKB-EC"/>
</dbReference>
<feature type="signal peptide" evidence="3">
    <location>
        <begin position="1"/>
        <end position="19"/>
    </location>
</feature>
<feature type="chain" id="PRO_5001735495" description="glutathione transferase" evidence="3">
    <location>
        <begin position="20"/>
        <end position="123"/>
    </location>
</feature>
<dbReference type="PANTHER" id="PTHR43900">
    <property type="entry name" value="GLUTATHIONE S-TRANSFERASE RHO"/>
    <property type="match status" value="1"/>
</dbReference>
<keyword evidence="6" id="KW-1185">Reference proteome</keyword>
<reference evidence="5 6" key="1">
    <citation type="journal article" date="2014" name="Science">
        <title>Plant genetics. Early allopolyploid evolution in the post-Neolithic Brassica napus oilseed genome.</title>
        <authorList>
            <person name="Chalhoub B."/>
            <person name="Denoeud F."/>
            <person name="Liu S."/>
            <person name="Parkin I.A."/>
            <person name="Tang H."/>
            <person name="Wang X."/>
            <person name="Chiquet J."/>
            <person name="Belcram H."/>
            <person name="Tong C."/>
            <person name="Samans B."/>
            <person name="Correa M."/>
            <person name="Da Silva C."/>
            <person name="Just J."/>
            <person name="Falentin C."/>
            <person name="Koh C.S."/>
            <person name="Le Clainche I."/>
            <person name="Bernard M."/>
            <person name="Bento P."/>
            <person name="Noel B."/>
            <person name="Labadie K."/>
            <person name="Alberti A."/>
            <person name="Charles M."/>
            <person name="Arnaud D."/>
            <person name="Guo H."/>
            <person name="Daviaud C."/>
            <person name="Alamery S."/>
            <person name="Jabbari K."/>
            <person name="Zhao M."/>
            <person name="Edger P.P."/>
            <person name="Chelaifa H."/>
            <person name="Tack D."/>
            <person name="Lassalle G."/>
            <person name="Mestiri I."/>
            <person name="Schnel N."/>
            <person name="Le Paslier M.C."/>
            <person name="Fan G."/>
            <person name="Renault V."/>
            <person name="Bayer P.E."/>
            <person name="Golicz A.A."/>
            <person name="Manoli S."/>
            <person name="Lee T.H."/>
            <person name="Thi V.H."/>
            <person name="Chalabi S."/>
            <person name="Hu Q."/>
            <person name="Fan C."/>
            <person name="Tollenaere R."/>
            <person name="Lu Y."/>
            <person name="Battail C."/>
            <person name="Shen J."/>
            <person name="Sidebottom C.H."/>
            <person name="Wang X."/>
            <person name="Canaguier A."/>
            <person name="Chauveau A."/>
            <person name="Berard A."/>
            <person name="Deniot G."/>
            <person name="Guan M."/>
            <person name="Liu Z."/>
            <person name="Sun F."/>
            <person name="Lim Y.P."/>
            <person name="Lyons E."/>
            <person name="Town C.D."/>
            <person name="Bancroft I."/>
            <person name="Wang X."/>
            <person name="Meng J."/>
            <person name="Ma J."/>
            <person name="Pires J.C."/>
            <person name="King G.J."/>
            <person name="Brunel D."/>
            <person name="Delourme R."/>
            <person name="Renard M."/>
            <person name="Aury J.M."/>
            <person name="Adams K.L."/>
            <person name="Batley J."/>
            <person name="Snowdon R.J."/>
            <person name="Tost J."/>
            <person name="Edwards D."/>
            <person name="Zhou Y."/>
            <person name="Hua W."/>
            <person name="Sharpe A.G."/>
            <person name="Paterson A.H."/>
            <person name="Guan C."/>
            <person name="Wincker P."/>
        </authorList>
    </citation>
    <scope>NUCLEOTIDE SEQUENCE [LARGE SCALE GENOMIC DNA]</scope>
    <source>
        <strain evidence="6">cv. Darmor-bzh</strain>
    </source>
</reference>
<evidence type="ECO:0000259" key="4">
    <source>
        <dbReference type="PROSITE" id="PS50404"/>
    </source>
</evidence>
<dbReference type="Gramene" id="CDY18133">
    <property type="protein sequence ID" value="CDY18133"/>
    <property type="gene ID" value="GSBRNA2T00002654001"/>
</dbReference>
<dbReference type="EMBL" id="LK032083">
    <property type="protein sequence ID" value="CDY18133.1"/>
    <property type="molecule type" value="Genomic_DNA"/>
</dbReference>
<evidence type="ECO:0000313" key="6">
    <source>
        <dbReference type="Proteomes" id="UP000028999"/>
    </source>
</evidence>
<dbReference type="Proteomes" id="UP000028999">
    <property type="component" value="Unassembled WGS sequence"/>
</dbReference>
<dbReference type="InterPro" id="IPR036249">
    <property type="entry name" value="Thioredoxin-like_sf"/>
</dbReference>
<dbReference type="PaxDb" id="3708-A0A078G0J7"/>
<evidence type="ECO:0000256" key="2">
    <source>
        <dbReference type="ARBA" id="ARBA00022679"/>
    </source>
</evidence>
<name>A0A078G0J7_BRANA</name>
<dbReference type="PANTHER" id="PTHR43900:SF60">
    <property type="entry name" value="GLUTATHIONE S-TRANSFERASE F5"/>
    <property type="match status" value="1"/>
</dbReference>
<dbReference type="AlphaFoldDB" id="A0A078G0J7"/>
<proteinExistence type="predicted"/>
<evidence type="ECO:0000256" key="1">
    <source>
        <dbReference type="ARBA" id="ARBA00012452"/>
    </source>
</evidence>
<evidence type="ECO:0000256" key="3">
    <source>
        <dbReference type="SAM" id="SignalP"/>
    </source>
</evidence>
<dbReference type="Gene3D" id="3.40.30.10">
    <property type="entry name" value="Glutaredoxin"/>
    <property type="match status" value="1"/>
</dbReference>
<dbReference type="STRING" id="3708.A0A078G0J7"/>
<dbReference type="EC" id="2.5.1.18" evidence="1"/>
<organism evidence="5 6">
    <name type="scientific">Brassica napus</name>
    <name type="common">Rape</name>
    <dbReference type="NCBI Taxonomy" id="3708"/>
    <lineage>
        <taxon>Eukaryota</taxon>
        <taxon>Viridiplantae</taxon>
        <taxon>Streptophyta</taxon>
        <taxon>Embryophyta</taxon>
        <taxon>Tracheophyta</taxon>
        <taxon>Spermatophyta</taxon>
        <taxon>Magnoliopsida</taxon>
        <taxon>eudicotyledons</taxon>
        <taxon>Gunneridae</taxon>
        <taxon>Pentapetalae</taxon>
        <taxon>rosids</taxon>
        <taxon>malvids</taxon>
        <taxon>Brassicales</taxon>
        <taxon>Brassicaceae</taxon>
        <taxon>Brassiceae</taxon>
        <taxon>Brassica</taxon>
    </lineage>
</organism>
<sequence length="123" mass="14140">MSFSRLLVTLSLMMMMSISNEPFALAHKEEYKIYGFPYSASTWRVLAVLHEKGLSYYPITVNLRTGEQKKPSFLSINPFGQVPVLLDGHLKLTVILIDIYFPQNPEPYHYTSRILIDQEAQNS</sequence>
<keyword evidence="3" id="KW-0732">Signal</keyword>
<gene>
    <name evidence="5" type="primary">BnaC05g01560D</name>
    <name evidence="5" type="ORF">GSBRNA2T00002654001</name>
</gene>
<dbReference type="Pfam" id="PF02798">
    <property type="entry name" value="GST_N"/>
    <property type="match status" value="1"/>
</dbReference>
<feature type="domain" description="GST N-terminal" evidence="4">
    <location>
        <begin position="29"/>
        <end position="110"/>
    </location>
</feature>
<protein>
    <recommendedName>
        <fullName evidence="1">glutathione transferase</fullName>
        <ecNumber evidence="1">2.5.1.18</ecNumber>
    </recommendedName>
</protein>
<evidence type="ECO:0000313" key="5">
    <source>
        <dbReference type="EMBL" id="CDY18133.1"/>
    </source>
</evidence>
<dbReference type="SUPFAM" id="SSF52833">
    <property type="entry name" value="Thioredoxin-like"/>
    <property type="match status" value="1"/>
</dbReference>
<dbReference type="PROSITE" id="PS50404">
    <property type="entry name" value="GST_NTER"/>
    <property type="match status" value="1"/>
</dbReference>
<accession>A0A078G0J7</accession>
<keyword evidence="2" id="KW-0808">Transferase</keyword>